<accession>A0A0R2B013</accession>
<reference evidence="2 3" key="1">
    <citation type="journal article" date="2015" name="Genome Announc.">
        <title>Expanding the biotechnology potential of lactobacilli through comparative genomics of 213 strains and associated genera.</title>
        <authorList>
            <person name="Sun Z."/>
            <person name="Harris H.M."/>
            <person name="McCann A."/>
            <person name="Guo C."/>
            <person name="Argimon S."/>
            <person name="Zhang W."/>
            <person name="Yang X."/>
            <person name="Jeffery I.B."/>
            <person name="Cooney J.C."/>
            <person name="Kagawa T.F."/>
            <person name="Liu W."/>
            <person name="Song Y."/>
            <person name="Salvetti E."/>
            <person name="Wrobel A."/>
            <person name="Rasinkangas P."/>
            <person name="Parkhill J."/>
            <person name="Rea M.C."/>
            <person name="O'Sullivan O."/>
            <person name="Ritari J."/>
            <person name="Douillard F.P."/>
            <person name="Paul Ross R."/>
            <person name="Yang R."/>
            <person name="Briner A.E."/>
            <person name="Felis G.E."/>
            <person name="de Vos W.M."/>
            <person name="Barrangou R."/>
            <person name="Klaenhammer T.R."/>
            <person name="Caufield P.W."/>
            <person name="Cui Y."/>
            <person name="Zhang H."/>
            <person name="O'Toole P.W."/>
        </authorList>
    </citation>
    <scope>NUCLEOTIDE SEQUENCE [LARGE SCALE GENOMIC DNA]</scope>
    <source>
        <strain evidence="2 3">DSM 23927</strain>
    </source>
</reference>
<dbReference type="OrthoDB" id="2190431at2"/>
<dbReference type="STRING" id="1423727.FC34_GL001828"/>
<gene>
    <name evidence="2" type="ORF">FC34_GL001828</name>
</gene>
<feature type="coiled-coil region" evidence="1">
    <location>
        <begin position="196"/>
        <end position="223"/>
    </location>
</feature>
<organism evidence="2 3">
    <name type="scientific">Lacticaseibacillus brantae DSM 23927</name>
    <dbReference type="NCBI Taxonomy" id="1423727"/>
    <lineage>
        <taxon>Bacteria</taxon>
        <taxon>Bacillati</taxon>
        <taxon>Bacillota</taxon>
        <taxon>Bacilli</taxon>
        <taxon>Lactobacillales</taxon>
        <taxon>Lactobacillaceae</taxon>
        <taxon>Lacticaseibacillus</taxon>
    </lineage>
</organism>
<name>A0A0R2B013_9LACO</name>
<keyword evidence="3" id="KW-1185">Reference proteome</keyword>
<evidence type="ECO:0000256" key="1">
    <source>
        <dbReference type="SAM" id="Coils"/>
    </source>
</evidence>
<evidence type="ECO:0000313" key="2">
    <source>
        <dbReference type="EMBL" id="KRM71348.1"/>
    </source>
</evidence>
<dbReference type="EMBL" id="AYZQ01000005">
    <property type="protein sequence ID" value="KRM71348.1"/>
    <property type="molecule type" value="Genomic_DNA"/>
</dbReference>
<evidence type="ECO:0000313" key="3">
    <source>
        <dbReference type="Proteomes" id="UP000051672"/>
    </source>
</evidence>
<protein>
    <submittedName>
        <fullName evidence="2">Uncharacterized protein</fullName>
    </submittedName>
</protein>
<sequence>MKTKLTLDLEKTLYQYWQEQGGYVVEEVTMPDDQGIVDTLVLQTEANQPVWRCFELKVTKADFHSHAKLSFIGNYNYFVLPAKLYQEVKAEIPAGIGVFTYQAFNKKALAASTVPITAPGMLTIAKTAKRQDLQVDEAALTLRFIASLNREVVKAKRVEKGLDQFSTDQLYQALKQRTSDYDIYTPEANLLDRFSEELQTDTIAALQTEIDALTEENLRLRLSQ</sequence>
<dbReference type="RefSeq" id="WP_057895103.1">
    <property type="nucleotide sequence ID" value="NZ_AYZQ01000005.1"/>
</dbReference>
<dbReference type="AlphaFoldDB" id="A0A0R2B013"/>
<comment type="caution">
    <text evidence="2">The sequence shown here is derived from an EMBL/GenBank/DDBJ whole genome shotgun (WGS) entry which is preliminary data.</text>
</comment>
<dbReference type="Proteomes" id="UP000051672">
    <property type="component" value="Unassembled WGS sequence"/>
</dbReference>
<proteinExistence type="predicted"/>
<dbReference type="PATRIC" id="fig|1423727.3.peg.1853"/>
<keyword evidence="1" id="KW-0175">Coiled coil</keyword>